<protein>
    <submittedName>
        <fullName evidence="3">Uncharacterized protein</fullName>
    </submittedName>
</protein>
<evidence type="ECO:0000313" key="3">
    <source>
        <dbReference type="EMBL" id="CAA7270986.1"/>
    </source>
</evidence>
<feature type="chain" id="PRO_5035906861" evidence="2">
    <location>
        <begin position="22"/>
        <end position="396"/>
    </location>
</feature>
<organism evidence="3 4">
    <name type="scientific">Cyclocybe aegerita</name>
    <name type="common">Black poplar mushroom</name>
    <name type="synonym">Agrocybe aegerita</name>
    <dbReference type="NCBI Taxonomy" id="1973307"/>
    <lineage>
        <taxon>Eukaryota</taxon>
        <taxon>Fungi</taxon>
        <taxon>Dikarya</taxon>
        <taxon>Basidiomycota</taxon>
        <taxon>Agaricomycotina</taxon>
        <taxon>Agaricomycetes</taxon>
        <taxon>Agaricomycetidae</taxon>
        <taxon>Agaricales</taxon>
        <taxon>Agaricineae</taxon>
        <taxon>Bolbitiaceae</taxon>
        <taxon>Cyclocybe</taxon>
    </lineage>
</organism>
<feature type="signal peptide" evidence="2">
    <location>
        <begin position="1"/>
        <end position="21"/>
    </location>
</feature>
<keyword evidence="1" id="KW-0472">Membrane</keyword>
<dbReference type="Gene3D" id="2.60.120.260">
    <property type="entry name" value="Galactose-binding domain-like"/>
    <property type="match status" value="1"/>
</dbReference>
<keyword evidence="2" id="KW-0732">Signal</keyword>
<gene>
    <name evidence="3" type="ORF">AAE3_LOCUS13312</name>
</gene>
<evidence type="ECO:0000256" key="2">
    <source>
        <dbReference type="SAM" id="SignalP"/>
    </source>
</evidence>
<reference evidence="3 4" key="1">
    <citation type="submission" date="2020-01" db="EMBL/GenBank/DDBJ databases">
        <authorList>
            <person name="Gupta K D."/>
        </authorList>
    </citation>
    <scope>NUCLEOTIDE SEQUENCE [LARGE SCALE GENOMIC DNA]</scope>
</reference>
<dbReference type="OrthoDB" id="2758521at2759"/>
<dbReference type="AlphaFoldDB" id="A0A8S0X1I0"/>
<evidence type="ECO:0000313" key="4">
    <source>
        <dbReference type="Proteomes" id="UP000467700"/>
    </source>
</evidence>
<proteinExistence type="predicted"/>
<keyword evidence="4" id="KW-1185">Reference proteome</keyword>
<accession>A0A8S0X1I0</accession>
<feature type="transmembrane region" description="Helical" evidence="1">
    <location>
        <begin position="231"/>
        <end position="254"/>
    </location>
</feature>
<sequence length="396" mass="43453">MSNLWPTHLLLVLVYLVSVSFNPLVAVALVNRTIDDTYGDLVTGFKPIYFPHSPKDSNPWNNQDCHRCAITPDVSRAFSGTYTAATYHPFIKSISITLDFNGTAIWVFFINANNAGPAVTTRTIANFTMDNGPPVLYEHVPDPMKTEVDFDVPAYSRDGLNSTQHRLVISAFGDTDVYVNFDYAIYSVEDSGIPSSTEVQFPSTASSDLSAATAAAALDNSTPGKRGIDGVSVAIGLAIAFATLIIGFILLRLLRHRRNAKKAHGEELGMKNRGFKFQMDVDNNPPPSSGYKDRSYTGDREDGTLPILALSFYSAFAKLVNRTIDDGFGDSETGVRPVYRPRLSDNTPTIWKNQDCSPLDCAILPATRKAFTGTYTAATYYPDTRNMSITFQFTGL</sequence>
<keyword evidence="1" id="KW-1133">Transmembrane helix</keyword>
<comment type="caution">
    <text evidence="3">The sequence shown here is derived from an EMBL/GenBank/DDBJ whole genome shotgun (WGS) entry which is preliminary data.</text>
</comment>
<evidence type="ECO:0000256" key="1">
    <source>
        <dbReference type="SAM" id="Phobius"/>
    </source>
</evidence>
<dbReference type="EMBL" id="CACVBS010000101">
    <property type="protein sequence ID" value="CAA7270986.1"/>
    <property type="molecule type" value="Genomic_DNA"/>
</dbReference>
<keyword evidence="1" id="KW-0812">Transmembrane</keyword>
<name>A0A8S0X1I0_CYCAE</name>
<dbReference type="Proteomes" id="UP000467700">
    <property type="component" value="Unassembled WGS sequence"/>
</dbReference>